<dbReference type="Gene3D" id="3.40.50.620">
    <property type="entry name" value="HUPs"/>
    <property type="match status" value="1"/>
</dbReference>
<organism evidence="8 9">
    <name type="scientific">Raphidocelis subcapitata</name>
    <dbReference type="NCBI Taxonomy" id="307507"/>
    <lineage>
        <taxon>Eukaryota</taxon>
        <taxon>Viridiplantae</taxon>
        <taxon>Chlorophyta</taxon>
        <taxon>core chlorophytes</taxon>
        <taxon>Chlorophyceae</taxon>
        <taxon>CS clade</taxon>
        <taxon>Sphaeropleales</taxon>
        <taxon>Selenastraceae</taxon>
        <taxon>Raphidocelis</taxon>
    </lineage>
</organism>
<dbReference type="GO" id="GO:0004830">
    <property type="term" value="F:tryptophan-tRNA ligase activity"/>
    <property type="evidence" value="ECO:0007669"/>
    <property type="project" value="TreeGrafter"/>
</dbReference>
<evidence type="ECO:0000256" key="1">
    <source>
        <dbReference type="ARBA" id="ARBA00022598"/>
    </source>
</evidence>
<evidence type="ECO:0000256" key="5">
    <source>
        <dbReference type="ARBA" id="ARBA00023146"/>
    </source>
</evidence>
<evidence type="ECO:0008006" key="10">
    <source>
        <dbReference type="Google" id="ProtNLM"/>
    </source>
</evidence>
<dbReference type="PANTHER" id="PTHR43766">
    <property type="entry name" value="TRYPTOPHAN--TRNA LIGASE, MITOCHONDRIAL"/>
    <property type="match status" value="1"/>
</dbReference>
<keyword evidence="5 6" id="KW-0030">Aminoacyl-tRNA synthetase</keyword>
<dbReference type="InterPro" id="IPR002305">
    <property type="entry name" value="aa-tRNA-synth_Ic"/>
</dbReference>
<evidence type="ECO:0000313" key="9">
    <source>
        <dbReference type="Proteomes" id="UP000247498"/>
    </source>
</evidence>
<evidence type="ECO:0000313" key="8">
    <source>
        <dbReference type="EMBL" id="GBF97289.1"/>
    </source>
</evidence>
<proteinExistence type="inferred from homology"/>
<dbReference type="AlphaFoldDB" id="A0A2V0PCN5"/>
<evidence type="ECO:0000256" key="4">
    <source>
        <dbReference type="ARBA" id="ARBA00022917"/>
    </source>
</evidence>
<keyword evidence="1 6" id="KW-0436">Ligase</keyword>
<reference evidence="8 9" key="1">
    <citation type="journal article" date="2018" name="Sci. Rep.">
        <title>Raphidocelis subcapitata (=Pseudokirchneriella subcapitata) provides an insight into genome evolution and environmental adaptations in the Sphaeropleales.</title>
        <authorList>
            <person name="Suzuki S."/>
            <person name="Yamaguchi H."/>
            <person name="Nakajima N."/>
            <person name="Kawachi M."/>
        </authorList>
    </citation>
    <scope>NUCLEOTIDE SEQUENCE [LARGE SCALE GENOMIC DNA]</scope>
    <source>
        <strain evidence="8 9">NIES-35</strain>
    </source>
</reference>
<dbReference type="Pfam" id="PF00579">
    <property type="entry name" value="tRNA-synt_1b"/>
    <property type="match status" value="2"/>
</dbReference>
<dbReference type="SUPFAM" id="SSF52374">
    <property type="entry name" value="Nucleotidylyl transferase"/>
    <property type="match status" value="2"/>
</dbReference>
<evidence type="ECO:0000256" key="2">
    <source>
        <dbReference type="ARBA" id="ARBA00022741"/>
    </source>
</evidence>
<comment type="similarity">
    <text evidence="6">Belongs to the class-I aminoacyl-tRNA synthetase family.</text>
</comment>
<keyword evidence="9" id="KW-1185">Reference proteome</keyword>
<keyword evidence="2 6" id="KW-0547">Nucleotide-binding</keyword>
<feature type="compositionally biased region" description="Low complexity" evidence="7">
    <location>
        <begin position="1"/>
        <end position="24"/>
    </location>
</feature>
<gene>
    <name evidence="8" type="ORF">Rsub_09980</name>
</gene>
<dbReference type="GO" id="GO:0005739">
    <property type="term" value="C:mitochondrion"/>
    <property type="evidence" value="ECO:0007669"/>
    <property type="project" value="TreeGrafter"/>
</dbReference>
<dbReference type="InterPro" id="IPR050203">
    <property type="entry name" value="Trp-tRNA_synthetase"/>
</dbReference>
<protein>
    <recommendedName>
        <fullName evidence="10">Tryptophan--tRNA ligase</fullName>
    </recommendedName>
</protein>
<evidence type="ECO:0000256" key="6">
    <source>
        <dbReference type="RuleBase" id="RU363036"/>
    </source>
</evidence>
<name>A0A2V0PCN5_9CHLO</name>
<dbReference type="STRING" id="307507.A0A2V0PCN5"/>
<comment type="caution">
    <text evidence="8">The sequence shown here is derived from an EMBL/GenBank/DDBJ whole genome shotgun (WGS) entry which is preliminary data.</text>
</comment>
<sequence>MIGQGTAGRLQQRGGRGGPAQQQRPGRHAAALRTRSRCGRGRRSCDAPSSLAAASTAEAGAAATAEAQKRVLSGVQPTGNYMGAIKNWVPLQDDYDTFFCVVDLHAITVQHDPKDLRAAMRNMAAAYLAAGIDPDKDGTAKMSKSAENDASRINLTDDAAAIASKIKR</sequence>
<keyword evidence="3 6" id="KW-0067">ATP-binding</keyword>
<keyword evidence="4 6" id="KW-0648">Protein biosynthesis</keyword>
<evidence type="ECO:0000256" key="7">
    <source>
        <dbReference type="SAM" id="MobiDB-lite"/>
    </source>
</evidence>
<dbReference type="EMBL" id="BDRX01000096">
    <property type="protein sequence ID" value="GBF97289.1"/>
    <property type="molecule type" value="Genomic_DNA"/>
</dbReference>
<dbReference type="GO" id="GO:0006436">
    <property type="term" value="P:tryptophanyl-tRNA aminoacylation"/>
    <property type="evidence" value="ECO:0007669"/>
    <property type="project" value="TreeGrafter"/>
</dbReference>
<dbReference type="OrthoDB" id="15808at2759"/>
<dbReference type="GO" id="GO:0005524">
    <property type="term" value="F:ATP binding"/>
    <property type="evidence" value="ECO:0007669"/>
    <property type="project" value="UniProtKB-KW"/>
</dbReference>
<dbReference type="PANTHER" id="PTHR43766:SF1">
    <property type="entry name" value="TRYPTOPHAN--TRNA LIGASE, MITOCHONDRIAL"/>
    <property type="match status" value="1"/>
</dbReference>
<dbReference type="Gene3D" id="1.10.240.10">
    <property type="entry name" value="Tyrosyl-Transfer RNA Synthetase"/>
    <property type="match status" value="1"/>
</dbReference>
<dbReference type="InterPro" id="IPR014729">
    <property type="entry name" value="Rossmann-like_a/b/a_fold"/>
</dbReference>
<accession>A0A2V0PCN5</accession>
<dbReference type="InParanoid" id="A0A2V0PCN5"/>
<dbReference type="Proteomes" id="UP000247498">
    <property type="component" value="Unassembled WGS sequence"/>
</dbReference>
<evidence type="ECO:0000256" key="3">
    <source>
        <dbReference type="ARBA" id="ARBA00022840"/>
    </source>
</evidence>
<feature type="region of interest" description="Disordered" evidence="7">
    <location>
        <begin position="1"/>
        <end position="47"/>
    </location>
</feature>